<protein>
    <submittedName>
        <fullName evidence="1">Uncharacterized protein</fullName>
    </submittedName>
</protein>
<comment type="caution">
    <text evidence="1">The sequence shown here is derived from an EMBL/GenBank/DDBJ whole genome shotgun (WGS) entry which is preliminary data.</text>
</comment>
<accession>X1B4Q2</accession>
<reference evidence="1" key="1">
    <citation type="journal article" date="2014" name="Front. Microbiol.">
        <title>High frequency of phylogenetically diverse reductive dehalogenase-homologous genes in deep subseafloor sedimentary metagenomes.</title>
        <authorList>
            <person name="Kawai M."/>
            <person name="Futagami T."/>
            <person name="Toyoda A."/>
            <person name="Takaki Y."/>
            <person name="Nishi S."/>
            <person name="Hori S."/>
            <person name="Arai W."/>
            <person name="Tsubouchi T."/>
            <person name="Morono Y."/>
            <person name="Uchiyama I."/>
            <person name="Ito T."/>
            <person name="Fujiyama A."/>
            <person name="Inagaki F."/>
            <person name="Takami H."/>
        </authorList>
    </citation>
    <scope>NUCLEOTIDE SEQUENCE</scope>
    <source>
        <strain evidence="1">Expedition CK06-06</strain>
    </source>
</reference>
<evidence type="ECO:0000313" key="1">
    <source>
        <dbReference type="EMBL" id="GAG90025.1"/>
    </source>
</evidence>
<dbReference type="EMBL" id="BART01010749">
    <property type="protein sequence ID" value="GAG90025.1"/>
    <property type="molecule type" value="Genomic_DNA"/>
</dbReference>
<name>X1B4Q2_9ZZZZ</name>
<organism evidence="1">
    <name type="scientific">marine sediment metagenome</name>
    <dbReference type="NCBI Taxonomy" id="412755"/>
    <lineage>
        <taxon>unclassified sequences</taxon>
        <taxon>metagenomes</taxon>
        <taxon>ecological metagenomes</taxon>
    </lineage>
</organism>
<proteinExistence type="predicted"/>
<sequence>MRFRELTNNDYEIRSISKKLNNGDFDYWLVIEVLHMTEYVPNPDFKYMVTLQAVSPDEAGSEQLKSALECFGVDDDIELTDWLKVSLLSESGIYAQLWNDGGDNLKQLLKEAHRQADISNIMFGLLSHALTRVSLCGVGRVSVVRSAYSFTPKMVLYSGSESLSSINSIYSLISQPSHMPSSFIASKSVSNSQ</sequence>
<dbReference type="AlphaFoldDB" id="X1B4Q2"/>
<gene>
    <name evidence="1" type="ORF">S01H4_23232</name>
</gene>